<evidence type="ECO:0000313" key="3">
    <source>
        <dbReference type="EMBL" id="GGM67410.1"/>
    </source>
</evidence>
<dbReference type="InterPro" id="IPR052019">
    <property type="entry name" value="F420H2_bilvrd_red/Heme_oxyg"/>
</dbReference>
<evidence type="ECO:0000313" key="4">
    <source>
        <dbReference type="Proteomes" id="UP000642070"/>
    </source>
</evidence>
<reference evidence="3" key="2">
    <citation type="submission" date="2020-09" db="EMBL/GenBank/DDBJ databases">
        <authorList>
            <person name="Sun Q."/>
            <person name="Ohkuma M."/>
        </authorList>
    </citation>
    <scope>NUCLEOTIDE SEQUENCE</scope>
    <source>
        <strain evidence="3">JCM 19831</strain>
    </source>
</reference>
<dbReference type="GO" id="GO:0005829">
    <property type="term" value="C:cytosol"/>
    <property type="evidence" value="ECO:0007669"/>
    <property type="project" value="TreeGrafter"/>
</dbReference>
<dbReference type="Proteomes" id="UP000642070">
    <property type="component" value="Unassembled WGS sequence"/>
</dbReference>
<comment type="caution">
    <text evidence="3">The sequence shown here is derived from an EMBL/GenBank/DDBJ whole genome shotgun (WGS) entry which is preliminary data.</text>
</comment>
<sequence length="138" mass="15197">MGFTDEEIAYIRSQPLARIATVADDGQPDVVPVGFEFDGKHFYIGGFDPAKARRTKNVRAGNTKVALVIDDLASTQPWSPRYLRVYGTADLVERGTRFGRIPVMKITPLVSWSINLAGQALRDGNRTPHKTVHGTGDE</sequence>
<dbReference type="InterPro" id="IPR012349">
    <property type="entry name" value="Split_barrel_FMN-bd"/>
</dbReference>
<dbReference type="GO" id="GO:0016627">
    <property type="term" value="F:oxidoreductase activity, acting on the CH-CH group of donors"/>
    <property type="evidence" value="ECO:0007669"/>
    <property type="project" value="TreeGrafter"/>
</dbReference>
<dbReference type="PANTHER" id="PTHR35176">
    <property type="entry name" value="HEME OXYGENASE HI_0854-RELATED"/>
    <property type="match status" value="1"/>
</dbReference>
<dbReference type="RefSeq" id="WP_190255405.1">
    <property type="nucleotide sequence ID" value="NZ_BMPI01000055.1"/>
</dbReference>
<dbReference type="Pfam" id="PF01243">
    <property type="entry name" value="PNPOx_N"/>
    <property type="match status" value="1"/>
</dbReference>
<dbReference type="NCBIfam" id="TIGR04023">
    <property type="entry name" value="PPOX_MSMEG_5819"/>
    <property type="match status" value="1"/>
</dbReference>
<keyword evidence="1" id="KW-0560">Oxidoreductase</keyword>
<protein>
    <recommendedName>
        <fullName evidence="2">Pyridoxamine 5'-phosphate oxidase N-terminal domain-containing protein</fullName>
    </recommendedName>
</protein>
<dbReference type="InterPro" id="IPR011576">
    <property type="entry name" value="Pyridox_Oxase_N"/>
</dbReference>
<dbReference type="Gene3D" id="2.30.110.10">
    <property type="entry name" value="Electron Transport, Fmn-binding Protein, Chain A"/>
    <property type="match status" value="1"/>
</dbReference>
<reference evidence="3" key="1">
    <citation type="journal article" date="2014" name="Int. J. Syst. Evol. Microbiol.">
        <title>Complete genome sequence of Corynebacterium casei LMG S-19264T (=DSM 44701T), isolated from a smear-ripened cheese.</title>
        <authorList>
            <consortium name="US DOE Joint Genome Institute (JGI-PGF)"/>
            <person name="Walter F."/>
            <person name="Albersmeier A."/>
            <person name="Kalinowski J."/>
            <person name="Ruckert C."/>
        </authorList>
    </citation>
    <scope>NUCLEOTIDE SEQUENCE</scope>
    <source>
        <strain evidence="3">JCM 19831</strain>
    </source>
</reference>
<keyword evidence="4" id="KW-1185">Reference proteome</keyword>
<name>A0A917UB01_9ACTN</name>
<accession>A0A917UB01</accession>
<gene>
    <name evidence="3" type="ORF">GCM10007977_081490</name>
</gene>
<dbReference type="PANTHER" id="PTHR35176:SF6">
    <property type="entry name" value="HEME OXYGENASE HI_0854-RELATED"/>
    <property type="match status" value="1"/>
</dbReference>
<proteinExistence type="predicted"/>
<dbReference type="GO" id="GO:0070967">
    <property type="term" value="F:coenzyme F420 binding"/>
    <property type="evidence" value="ECO:0007669"/>
    <property type="project" value="TreeGrafter"/>
</dbReference>
<dbReference type="AlphaFoldDB" id="A0A917UB01"/>
<evidence type="ECO:0000256" key="1">
    <source>
        <dbReference type="ARBA" id="ARBA00023002"/>
    </source>
</evidence>
<dbReference type="SUPFAM" id="SSF50475">
    <property type="entry name" value="FMN-binding split barrel"/>
    <property type="match status" value="1"/>
</dbReference>
<feature type="domain" description="Pyridoxamine 5'-phosphate oxidase N-terminal" evidence="2">
    <location>
        <begin position="5"/>
        <end position="101"/>
    </location>
</feature>
<dbReference type="EMBL" id="BMPI01000055">
    <property type="protein sequence ID" value="GGM67410.1"/>
    <property type="molecule type" value="Genomic_DNA"/>
</dbReference>
<organism evidence="3 4">
    <name type="scientific">Dactylosporangium sucinum</name>
    <dbReference type="NCBI Taxonomy" id="1424081"/>
    <lineage>
        <taxon>Bacteria</taxon>
        <taxon>Bacillati</taxon>
        <taxon>Actinomycetota</taxon>
        <taxon>Actinomycetes</taxon>
        <taxon>Micromonosporales</taxon>
        <taxon>Micromonosporaceae</taxon>
        <taxon>Dactylosporangium</taxon>
    </lineage>
</organism>
<dbReference type="InterPro" id="IPR024031">
    <property type="entry name" value="MSMEG_5819/OxyR"/>
</dbReference>
<evidence type="ECO:0000259" key="2">
    <source>
        <dbReference type="Pfam" id="PF01243"/>
    </source>
</evidence>